<dbReference type="NCBIfam" id="TIGR02937">
    <property type="entry name" value="sigma70-ECF"/>
    <property type="match status" value="1"/>
</dbReference>
<comment type="similarity">
    <text evidence="1 6">Belongs to the sigma-70 factor family. ECF subfamily.</text>
</comment>
<dbReference type="Pfam" id="PF04542">
    <property type="entry name" value="Sigma70_r2"/>
    <property type="match status" value="1"/>
</dbReference>
<dbReference type="GO" id="GO:0003677">
    <property type="term" value="F:DNA binding"/>
    <property type="evidence" value="ECO:0007669"/>
    <property type="project" value="UniProtKB-KW"/>
</dbReference>
<keyword evidence="3 6" id="KW-0731">Sigma factor</keyword>
<dbReference type="RefSeq" id="WP_035927855.1">
    <property type="nucleotide sequence ID" value="NZ_JSUH01000010.1"/>
</dbReference>
<comment type="caution">
    <text evidence="9">The sequence shown here is derived from an EMBL/GenBank/DDBJ whole genome shotgun (WGS) entry which is preliminary data.</text>
</comment>
<dbReference type="Pfam" id="PF04545">
    <property type="entry name" value="Sigma70_r4"/>
    <property type="match status" value="1"/>
</dbReference>
<evidence type="ECO:0000256" key="5">
    <source>
        <dbReference type="ARBA" id="ARBA00023163"/>
    </source>
</evidence>
<reference evidence="9 10" key="1">
    <citation type="journal article" date="2003" name="Int. J. Syst. Evol. Microbiol.">
        <title>Kocuria polaris sp. nov., an orange-pigmented psychrophilic bacterium isolated from an Antarctic cyanobacterial mat sample.</title>
        <authorList>
            <person name="Reddy G.S."/>
            <person name="Prakash J.S."/>
            <person name="Prabahar V."/>
            <person name="Matsumoto G.I."/>
            <person name="Stackebrandt E."/>
            <person name="Shivaji S."/>
        </authorList>
    </citation>
    <scope>NUCLEOTIDE SEQUENCE [LARGE SCALE GENOMIC DNA]</scope>
    <source>
        <strain evidence="9 10">CMS 76or</strain>
    </source>
</reference>
<keyword evidence="10" id="KW-1185">Reference proteome</keyword>
<evidence type="ECO:0000259" key="7">
    <source>
        <dbReference type="Pfam" id="PF04542"/>
    </source>
</evidence>
<dbReference type="EMBL" id="JSUH01000010">
    <property type="protein sequence ID" value="KHD97083.1"/>
    <property type="molecule type" value="Genomic_DNA"/>
</dbReference>
<evidence type="ECO:0000313" key="10">
    <source>
        <dbReference type="Proteomes" id="UP000030466"/>
    </source>
</evidence>
<dbReference type="InterPro" id="IPR000838">
    <property type="entry name" value="RNA_pol_sigma70_ECF_CS"/>
</dbReference>
<dbReference type="Gene3D" id="1.10.1740.10">
    <property type="match status" value="1"/>
</dbReference>
<dbReference type="PROSITE" id="PS01063">
    <property type="entry name" value="SIGMA70_ECF"/>
    <property type="match status" value="1"/>
</dbReference>
<sequence length="187" mass="20668">MPPPPPDWGPELDAAFAAGDEQALSAAYRHCAGVIRGLALRALRDDAGADDVVQEVFIRAWKYRSGYRPEHSSAPAWLIGIARNCIADAARTAGREAERRQADAVRTDREPRHEESDLLVDRLVVRAEVERLGPPKSTIMALAFYEELTHQQIAQHLDLPLGTVKSHLRRGLTNLRTRLGDGHGTPE</sequence>
<dbReference type="InterPro" id="IPR007627">
    <property type="entry name" value="RNA_pol_sigma70_r2"/>
</dbReference>
<evidence type="ECO:0000256" key="1">
    <source>
        <dbReference type="ARBA" id="ARBA00010641"/>
    </source>
</evidence>
<organism evidence="9 10">
    <name type="scientific">Kocuria rosea subsp. polaris</name>
    <dbReference type="NCBI Taxonomy" id="136273"/>
    <lineage>
        <taxon>Bacteria</taxon>
        <taxon>Bacillati</taxon>
        <taxon>Actinomycetota</taxon>
        <taxon>Actinomycetes</taxon>
        <taxon>Micrococcales</taxon>
        <taxon>Micrococcaceae</taxon>
        <taxon>Kocuria</taxon>
    </lineage>
</organism>
<evidence type="ECO:0000313" key="9">
    <source>
        <dbReference type="EMBL" id="KHD97083.1"/>
    </source>
</evidence>
<protein>
    <recommendedName>
        <fullName evidence="6">RNA polymerase sigma factor</fullName>
    </recommendedName>
</protein>
<dbReference type="InterPro" id="IPR036388">
    <property type="entry name" value="WH-like_DNA-bd_sf"/>
</dbReference>
<dbReference type="GO" id="GO:0006352">
    <property type="term" value="P:DNA-templated transcription initiation"/>
    <property type="evidence" value="ECO:0007669"/>
    <property type="project" value="InterPro"/>
</dbReference>
<evidence type="ECO:0000256" key="6">
    <source>
        <dbReference type="RuleBase" id="RU000716"/>
    </source>
</evidence>
<feature type="domain" description="RNA polymerase sigma-70 region 2" evidence="7">
    <location>
        <begin position="28"/>
        <end position="95"/>
    </location>
</feature>
<keyword evidence="4 6" id="KW-0238">DNA-binding</keyword>
<feature type="domain" description="RNA polymerase sigma-70 region 4" evidence="8">
    <location>
        <begin position="132"/>
        <end position="176"/>
    </location>
</feature>
<dbReference type="InterPro" id="IPR014284">
    <property type="entry name" value="RNA_pol_sigma-70_dom"/>
</dbReference>
<dbReference type="PANTHER" id="PTHR43133">
    <property type="entry name" value="RNA POLYMERASE ECF-TYPE SIGMA FACTO"/>
    <property type="match status" value="1"/>
</dbReference>
<dbReference type="AlphaFoldDB" id="A0A0A6VRW9"/>
<dbReference type="Proteomes" id="UP000030466">
    <property type="component" value="Unassembled WGS sequence"/>
</dbReference>
<gene>
    <name evidence="9" type="ORF">GY22_11860</name>
</gene>
<evidence type="ECO:0000256" key="2">
    <source>
        <dbReference type="ARBA" id="ARBA00023015"/>
    </source>
</evidence>
<proteinExistence type="inferred from homology"/>
<dbReference type="InterPro" id="IPR013325">
    <property type="entry name" value="RNA_pol_sigma_r2"/>
</dbReference>
<dbReference type="OrthoDB" id="5243766at2"/>
<accession>A0A0A6VRW9</accession>
<dbReference type="GO" id="GO:0016987">
    <property type="term" value="F:sigma factor activity"/>
    <property type="evidence" value="ECO:0007669"/>
    <property type="project" value="UniProtKB-KW"/>
</dbReference>
<dbReference type="Gene3D" id="1.10.10.10">
    <property type="entry name" value="Winged helix-like DNA-binding domain superfamily/Winged helix DNA-binding domain"/>
    <property type="match status" value="1"/>
</dbReference>
<dbReference type="SUPFAM" id="SSF88946">
    <property type="entry name" value="Sigma2 domain of RNA polymerase sigma factors"/>
    <property type="match status" value="1"/>
</dbReference>
<evidence type="ECO:0000256" key="3">
    <source>
        <dbReference type="ARBA" id="ARBA00023082"/>
    </source>
</evidence>
<dbReference type="SUPFAM" id="SSF88659">
    <property type="entry name" value="Sigma3 and sigma4 domains of RNA polymerase sigma factors"/>
    <property type="match status" value="1"/>
</dbReference>
<evidence type="ECO:0000256" key="4">
    <source>
        <dbReference type="ARBA" id="ARBA00023125"/>
    </source>
</evidence>
<dbReference type="InterPro" id="IPR013324">
    <property type="entry name" value="RNA_pol_sigma_r3/r4-like"/>
</dbReference>
<dbReference type="InterPro" id="IPR007630">
    <property type="entry name" value="RNA_pol_sigma70_r4"/>
</dbReference>
<keyword evidence="5 6" id="KW-0804">Transcription</keyword>
<name>A0A0A6VRW9_KOCRO</name>
<dbReference type="PANTHER" id="PTHR43133:SF62">
    <property type="entry name" value="RNA POLYMERASE SIGMA FACTOR SIGZ"/>
    <property type="match status" value="1"/>
</dbReference>
<keyword evidence="2 6" id="KW-0805">Transcription regulation</keyword>
<evidence type="ECO:0000259" key="8">
    <source>
        <dbReference type="Pfam" id="PF04545"/>
    </source>
</evidence>
<dbReference type="InterPro" id="IPR039425">
    <property type="entry name" value="RNA_pol_sigma-70-like"/>
</dbReference>